<evidence type="ECO:0000313" key="4">
    <source>
        <dbReference type="EMBL" id="OOE14821.1"/>
    </source>
</evidence>
<dbReference type="Proteomes" id="UP000188597">
    <property type="component" value="Unassembled WGS sequence"/>
</dbReference>
<protein>
    <recommendedName>
        <fullName evidence="3">Prepilin type IV endopeptidase peptidase domain-containing protein</fullName>
    </recommendedName>
</protein>
<accession>A0A1V3GEJ2</accession>
<gene>
    <name evidence="4" type="ORF">UN64_06440</name>
</gene>
<dbReference type="InterPro" id="IPR000045">
    <property type="entry name" value="Prepilin_IV_endopep_pep"/>
</dbReference>
<dbReference type="GO" id="GO:0006465">
    <property type="term" value="P:signal peptide processing"/>
    <property type="evidence" value="ECO:0007669"/>
    <property type="project" value="TreeGrafter"/>
</dbReference>
<dbReference type="GO" id="GO:0004190">
    <property type="term" value="F:aspartic-type endopeptidase activity"/>
    <property type="evidence" value="ECO:0007669"/>
    <property type="project" value="InterPro"/>
</dbReference>
<dbReference type="GO" id="GO:0005886">
    <property type="term" value="C:plasma membrane"/>
    <property type="evidence" value="ECO:0007669"/>
    <property type="project" value="TreeGrafter"/>
</dbReference>
<keyword evidence="2" id="KW-1133">Transmembrane helix</keyword>
<keyword evidence="2" id="KW-0812">Transmembrane</keyword>
<feature type="transmembrane region" description="Helical" evidence="2">
    <location>
        <begin position="29"/>
        <end position="49"/>
    </location>
</feature>
<feature type="domain" description="Prepilin type IV endopeptidase peptidase" evidence="3">
    <location>
        <begin position="6"/>
        <end position="108"/>
    </location>
</feature>
<keyword evidence="2" id="KW-0472">Membrane</keyword>
<dbReference type="PANTHER" id="PTHR30487:SF0">
    <property type="entry name" value="PREPILIN LEADER PEPTIDASE_N-METHYLTRANSFERASE-RELATED"/>
    <property type="match status" value="1"/>
</dbReference>
<reference evidence="4 5" key="1">
    <citation type="submission" date="2016-11" db="EMBL/GenBank/DDBJ databases">
        <authorList>
            <person name="Jaros S."/>
            <person name="Januszkiewicz K."/>
            <person name="Wedrychowicz H."/>
        </authorList>
    </citation>
    <scope>NUCLEOTIDE SEQUENCE [LARGE SCALE GENOMIC DNA]</scope>
    <source>
        <strain evidence="4 5">Con a/3</strain>
    </source>
</reference>
<feature type="transmembrane region" description="Helical" evidence="2">
    <location>
        <begin position="56"/>
        <end position="75"/>
    </location>
</feature>
<dbReference type="EMBL" id="MQMF01000001">
    <property type="protein sequence ID" value="OOE14821.1"/>
    <property type="molecule type" value="Genomic_DNA"/>
</dbReference>
<dbReference type="AlphaFoldDB" id="A0A1V3GEJ2"/>
<sequence>MWFDAILIFVLIICVITDLKSRKIYNNIIFPALMIGVFSHIIASGWTGLFFSLKGFFLGLGLLLIPYLLGGMGAGDVKLLALIGTLKGSLFVFYTAIYMGLIGGVMALGILLFRKGFIKRIKGILYSLGSWKFGIRIPVFIEKDALTQTYPYGLAIAGGAAVCLAMKGVLL</sequence>
<dbReference type="RefSeq" id="WP_077360804.1">
    <property type="nucleotide sequence ID" value="NZ_MQMF01000001.1"/>
</dbReference>
<organism evidence="4 5">
    <name type="scientific">Fictibacillus arsenicus</name>
    <dbReference type="NCBI Taxonomy" id="255247"/>
    <lineage>
        <taxon>Bacteria</taxon>
        <taxon>Bacillati</taxon>
        <taxon>Bacillota</taxon>
        <taxon>Bacilli</taxon>
        <taxon>Bacillales</taxon>
        <taxon>Fictibacillaceae</taxon>
        <taxon>Fictibacillus</taxon>
    </lineage>
</organism>
<evidence type="ECO:0000259" key="3">
    <source>
        <dbReference type="Pfam" id="PF01478"/>
    </source>
</evidence>
<evidence type="ECO:0000256" key="2">
    <source>
        <dbReference type="SAM" id="Phobius"/>
    </source>
</evidence>
<evidence type="ECO:0000256" key="1">
    <source>
        <dbReference type="ARBA" id="ARBA00005801"/>
    </source>
</evidence>
<dbReference type="OrthoDB" id="5508079at2"/>
<dbReference type="PANTHER" id="PTHR30487">
    <property type="entry name" value="TYPE 4 PREPILIN-LIKE PROTEINS LEADER PEPTIDE-PROCESSING ENZYME"/>
    <property type="match status" value="1"/>
</dbReference>
<evidence type="ECO:0000313" key="5">
    <source>
        <dbReference type="Proteomes" id="UP000188597"/>
    </source>
</evidence>
<dbReference type="Gene3D" id="1.20.120.1220">
    <property type="match status" value="1"/>
</dbReference>
<dbReference type="InterPro" id="IPR050882">
    <property type="entry name" value="Prepilin_peptidase/N-MTase"/>
</dbReference>
<feature type="transmembrane region" description="Helical" evidence="2">
    <location>
        <begin position="91"/>
        <end position="112"/>
    </location>
</feature>
<dbReference type="Pfam" id="PF01478">
    <property type="entry name" value="Peptidase_A24"/>
    <property type="match status" value="1"/>
</dbReference>
<proteinExistence type="inferred from homology"/>
<comment type="caution">
    <text evidence="4">The sequence shown here is derived from an EMBL/GenBank/DDBJ whole genome shotgun (WGS) entry which is preliminary data.</text>
</comment>
<comment type="similarity">
    <text evidence="1">Belongs to the peptidase A24 family.</text>
</comment>
<name>A0A1V3GEJ2_9BACL</name>